<proteinExistence type="predicted"/>
<feature type="compositionally biased region" description="Low complexity" evidence="1">
    <location>
        <begin position="40"/>
        <end position="59"/>
    </location>
</feature>
<evidence type="ECO:0000256" key="2">
    <source>
        <dbReference type="SAM" id="Phobius"/>
    </source>
</evidence>
<organism evidence="3 4">
    <name type="scientific">Frondihabitans peucedani</name>
    <dbReference type="NCBI Taxonomy" id="598626"/>
    <lineage>
        <taxon>Bacteria</taxon>
        <taxon>Bacillati</taxon>
        <taxon>Actinomycetota</taxon>
        <taxon>Actinomycetes</taxon>
        <taxon>Micrococcales</taxon>
        <taxon>Microbacteriaceae</taxon>
        <taxon>Frondihabitans</taxon>
    </lineage>
</organism>
<keyword evidence="2" id="KW-0812">Transmembrane</keyword>
<reference evidence="4" key="1">
    <citation type="journal article" date="2019" name="Int. J. Syst. Evol. Microbiol.">
        <title>The Global Catalogue of Microorganisms (GCM) 10K type strain sequencing project: providing services to taxonomists for standard genome sequencing and annotation.</title>
        <authorList>
            <consortium name="The Broad Institute Genomics Platform"/>
            <consortium name="The Broad Institute Genome Sequencing Center for Infectious Disease"/>
            <person name="Wu L."/>
            <person name="Ma J."/>
        </authorList>
    </citation>
    <scope>NUCLEOTIDE SEQUENCE [LARGE SCALE GENOMIC DNA]</scope>
    <source>
        <strain evidence="4">JCM 17442</strain>
    </source>
</reference>
<sequence length="241" mass="25143">MRMYSASGRSRWPIVIGAAVVVVAVGGGIVYATNRGNNQPTATITTSAPAPAVTSIPTGGTSGSGDNENDEAPTGCLGGQDRDAPMVLAAQKAAKHSTYGAVEVATSFYRWLWQYPTPNASDADTVSKSIMAITSPVAYRDLAGAYQRAGDKLAAGEVPPGTSFHVSTTNGIWRVTEHSTSNQVYVTFAVGYVIDGALSPTKTTVSGFVMDWENGAWRIEKSIVPDQTVLANGGTRYTGGC</sequence>
<dbReference type="Proteomes" id="UP001501594">
    <property type="component" value="Unassembled WGS sequence"/>
</dbReference>
<evidence type="ECO:0000313" key="4">
    <source>
        <dbReference type="Proteomes" id="UP001501594"/>
    </source>
</evidence>
<evidence type="ECO:0000256" key="1">
    <source>
        <dbReference type="SAM" id="MobiDB-lite"/>
    </source>
</evidence>
<feature type="transmembrane region" description="Helical" evidence="2">
    <location>
        <begin position="12"/>
        <end position="32"/>
    </location>
</feature>
<gene>
    <name evidence="3" type="ORF">GCM10022256_22200</name>
</gene>
<name>A0ABP8E321_9MICO</name>
<dbReference type="EMBL" id="BAABAU010000002">
    <property type="protein sequence ID" value="GAA4266608.1"/>
    <property type="molecule type" value="Genomic_DNA"/>
</dbReference>
<evidence type="ECO:0000313" key="3">
    <source>
        <dbReference type="EMBL" id="GAA4266608.1"/>
    </source>
</evidence>
<feature type="region of interest" description="Disordered" evidence="1">
    <location>
        <begin position="35"/>
        <end position="80"/>
    </location>
</feature>
<protein>
    <recommendedName>
        <fullName evidence="5">Mce-associated membrane protein</fullName>
    </recommendedName>
</protein>
<dbReference type="RefSeq" id="WP_344796155.1">
    <property type="nucleotide sequence ID" value="NZ_BAABAU010000002.1"/>
</dbReference>
<keyword evidence="2" id="KW-1133">Transmembrane helix</keyword>
<keyword evidence="2" id="KW-0472">Membrane</keyword>
<accession>A0ABP8E321</accession>
<comment type="caution">
    <text evidence="3">The sequence shown here is derived from an EMBL/GenBank/DDBJ whole genome shotgun (WGS) entry which is preliminary data.</text>
</comment>
<keyword evidence="4" id="KW-1185">Reference proteome</keyword>
<evidence type="ECO:0008006" key="5">
    <source>
        <dbReference type="Google" id="ProtNLM"/>
    </source>
</evidence>